<reference evidence="13 14" key="1">
    <citation type="submission" date="2019-07" db="EMBL/GenBank/DDBJ databases">
        <title>Whole genome shotgun sequence of Cerasibacillus quisquiliarum NBRC 102429.</title>
        <authorList>
            <person name="Hosoyama A."/>
            <person name="Uohara A."/>
            <person name="Ohji S."/>
            <person name="Ichikawa N."/>
        </authorList>
    </citation>
    <scope>NUCLEOTIDE SEQUENCE [LARGE SCALE GENOMIC DNA]</scope>
    <source>
        <strain evidence="13 14">NBRC 102429</strain>
    </source>
</reference>
<dbReference type="GO" id="GO:0044716">
    <property type="term" value="F:8-oxo-GDP phosphatase activity"/>
    <property type="evidence" value="ECO:0007669"/>
    <property type="project" value="TreeGrafter"/>
</dbReference>
<sequence length="151" mass="17765">MSRSEKAVFTNMCMIYDDNGRILVQDRLNSNWPGITFPGGHVEREESFAQSVIREVYEETGLTITSPVLCGVKQFQTNDDERYIVLLYKTNQFEGELKSSEEGRVFWIERADLYHYKLANDFDKMLEVFESDTLSEFYYEQDGNQWQVKLL</sequence>
<comment type="cofactor">
    <cofactor evidence="1">
        <name>Mg(2+)</name>
        <dbReference type="ChEBI" id="CHEBI:18420"/>
    </cofactor>
</comment>
<name>A0A511UZT7_9BACI</name>
<keyword evidence="4" id="KW-0235">DNA replication</keyword>
<dbReference type="InterPro" id="IPR000086">
    <property type="entry name" value="NUDIX_hydrolase_dom"/>
</dbReference>
<gene>
    <name evidence="13" type="ORF">CQU01_23470</name>
</gene>
<dbReference type="EMBL" id="BJXW01000029">
    <property type="protein sequence ID" value="GEN32109.1"/>
    <property type="molecule type" value="Genomic_DNA"/>
</dbReference>
<proteinExistence type="inferred from homology"/>
<evidence type="ECO:0000256" key="6">
    <source>
        <dbReference type="ARBA" id="ARBA00022763"/>
    </source>
</evidence>
<keyword evidence="3" id="KW-0515">Mutator protein</keyword>
<accession>A0A511UZT7</accession>
<keyword evidence="14" id="KW-1185">Reference proteome</keyword>
<keyword evidence="8" id="KW-0460">Magnesium</keyword>
<dbReference type="GO" id="GO:0046872">
    <property type="term" value="F:metal ion binding"/>
    <property type="evidence" value="ECO:0007669"/>
    <property type="project" value="UniProtKB-KW"/>
</dbReference>
<dbReference type="InterPro" id="IPR047127">
    <property type="entry name" value="MutT-like"/>
</dbReference>
<comment type="similarity">
    <text evidence="2">Belongs to the Nudix hydrolase family.</text>
</comment>
<dbReference type="GO" id="GO:0006260">
    <property type="term" value="P:DNA replication"/>
    <property type="evidence" value="ECO:0007669"/>
    <property type="project" value="UniProtKB-KW"/>
</dbReference>
<dbReference type="Gene3D" id="3.90.79.10">
    <property type="entry name" value="Nucleoside Triphosphate Pyrophosphohydrolase"/>
    <property type="match status" value="1"/>
</dbReference>
<dbReference type="GO" id="GO:0006281">
    <property type="term" value="P:DNA repair"/>
    <property type="evidence" value="ECO:0007669"/>
    <property type="project" value="UniProtKB-KW"/>
</dbReference>
<dbReference type="PANTHER" id="PTHR47707">
    <property type="entry name" value="8-OXO-DGTP DIPHOSPHATASE"/>
    <property type="match status" value="1"/>
</dbReference>
<dbReference type="CDD" id="cd18875">
    <property type="entry name" value="NUDIX_Hydrolase"/>
    <property type="match status" value="1"/>
</dbReference>
<evidence type="ECO:0000256" key="5">
    <source>
        <dbReference type="ARBA" id="ARBA00022723"/>
    </source>
</evidence>
<evidence type="ECO:0000256" key="9">
    <source>
        <dbReference type="ARBA" id="ARBA00023204"/>
    </source>
</evidence>
<keyword evidence="9" id="KW-0234">DNA repair</keyword>
<keyword evidence="6" id="KW-0227">DNA damage</keyword>
<dbReference type="OrthoDB" id="9008185at2"/>
<keyword evidence="5" id="KW-0479">Metal-binding</keyword>
<evidence type="ECO:0000313" key="13">
    <source>
        <dbReference type="EMBL" id="GEN32109.1"/>
    </source>
</evidence>
<feature type="domain" description="Nudix hydrolase" evidence="12">
    <location>
        <begin position="6"/>
        <end position="130"/>
    </location>
</feature>
<evidence type="ECO:0000259" key="12">
    <source>
        <dbReference type="PROSITE" id="PS51462"/>
    </source>
</evidence>
<dbReference type="GO" id="GO:0044715">
    <property type="term" value="F:8-oxo-dGDP phosphatase activity"/>
    <property type="evidence" value="ECO:0007669"/>
    <property type="project" value="TreeGrafter"/>
</dbReference>
<dbReference type="Proteomes" id="UP000321491">
    <property type="component" value="Unassembled WGS sequence"/>
</dbReference>
<dbReference type="InterPro" id="IPR015797">
    <property type="entry name" value="NUDIX_hydrolase-like_dom_sf"/>
</dbReference>
<evidence type="ECO:0000256" key="4">
    <source>
        <dbReference type="ARBA" id="ARBA00022705"/>
    </source>
</evidence>
<keyword evidence="7" id="KW-0378">Hydrolase</keyword>
<evidence type="ECO:0000256" key="1">
    <source>
        <dbReference type="ARBA" id="ARBA00001946"/>
    </source>
</evidence>
<dbReference type="SUPFAM" id="SSF55811">
    <property type="entry name" value="Nudix"/>
    <property type="match status" value="1"/>
</dbReference>
<evidence type="ECO:0000256" key="3">
    <source>
        <dbReference type="ARBA" id="ARBA00022457"/>
    </source>
</evidence>
<evidence type="ECO:0000256" key="7">
    <source>
        <dbReference type="ARBA" id="ARBA00022801"/>
    </source>
</evidence>
<dbReference type="GO" id="GO:0008413">
    <property type="term" value="F:8-oxo-7,8-dihydroguanosine triphosphate pyrophosphatase activity"/>
    <property type="evidence" value="ECO:0007669"/>
    <property type="project" value="TreeGrafter"/>
</dbReference>
<evidence type="ECO:0000256" key="2">
    <source>
        <dbReference type="ARBA" id="ARBA00005582"/>
    </source>
</evidence>
<dbReference type="GO" id="GO:0035539">
    <property type="term" value="F:8-oxo-7,8-dihydrodeoxyguanosine triphosphate pyrophosphatase activity"/>
    <property type="evidence" value="ECO:0007669"/>
    <property type="project" value="UniProtKB-EC"/>
</dbReference>
<dbReference type="AlphaFoldDB" id="A0A511UZT7"/>
<organism evidence="13 14">
    <name type="scientific">Cerasibacillus quisquiliarum</name>
    <dbReference type="NCBI Taxonomy" id="227865"/>
    <lineage>
        <taxon>Bacteria</taxon>
        <taxon>Bacillati</taxon>
        <taxon>Bacillota</taxon>
        <taxon>Bacilli</taxon>
        <taxon>Bacillales</taxon>
        <taxon>Bacillaceae</taxon>
        <taxon>Cerasibacillus</taxon>
    </lineage>
</organism>
<evidence type="ECO:0000256" key="10">
    <source>
        <dbReference type="ARBA" id="ARBA00035861"/>
    </source>
</evidence>
<dbReference type="PROSITE" id="PS51462">
    <property type="entry name" value="NUDIX"/>
    <property type="match status" value="1"/>
</dbReference>
<comment type="catalytic activity">
    <reaction evidence="10">
        <text>8-oxo-dGTP + H2O = 8-oxo-dGMP + diphosphate + H(+)</text>
        <dbReference type="Rhea" id="RHEA:31575"/>
        <dbReference type="ChEBI" id="CHEBI:15377"/>
        <dbReference type="ChEBI" id="CHEBI:15378"/>
        <dbReference type="ChEBI" id="CHEBI:33019"/>
        <dbReference type="ChEBI" id="CHEBI:63224"/>
        <dbReference type="ChEBI" id="CHEBI:77896"/>
        <dbReference type="EC" id="3.6.1.55"/>
    </reaction>
</comment>
<dbReference type="PANTHER" id="PTHR47707:SF1">
    <property type="entry name" value="NUDIX HYDROLASE FAMILY PROTEIN"/>
    <property type="match status" value="1"/>
</dbReference>
<dbReference type="Pfam" id="PF00293">
    <property type="entry name" value="NUDIX"/>
    <property type="match status" value="1"/>
</dbReference>
<evidence type="ECO:0000313" key="14">
    <source>
        <dbReference type="Proteomes" id="UP000321491"/>
    </source>
</evidence>
<dbReference type="RefSeq" id="WP_146938475.1">
    <property type="nucleotide sequence ID" value="NZ_BJXW01000029.1"/>
</dbReference>
<comment type="caution">
    <text evidence="13">The sequence shown here is derived from an EMBL/GenBank/DDBJ whole genome shotgun (WGS) entry which is preliminary data.</text>
</comment>
<evidence type="ECO:0000256" key="11">
    <source>
        <dbReference type="ARBA" id="ARBA00038905"/>
    </source>
</evidence>
<evidence type="ECO:0000256" key="8">
    <source>
        <dbReference type="ARBA" id="ARBA00022842"/>
    </source>
</evidence>
<dbReference type="EC" id="3.6.1.55" evidence="11"/>
<protein>
    <recommendedName>
        <fullName evidence="11">8-oxo-dGTP diphosphatase</fullName>
        <ecNumber evidence="11">3.6.1.55</ecNumber>
    </recommendedName>
</protein>